<accession>A0A1M4VKM2</accession>
<organism evidence="9 10">
    <name type="scientific">Ferrithrix thermotolerans DSM 19514</name>
    <dbReference type="NCBI Taxonomy" id="1121881"/>
    <lineage>
        <taxon>Bacteria</taxon>
        <taxon>Bacillati</taxon>
        <taxon>Actinomycetota</taxon>
        <taxon>Acidimicrobiia</taxon>
        <taxon>Acidimicrobiales</taxon>
        <taxon>Acidimicrobiaceae</taxon>
        <taxon>Ferrithrix</taxon>
    </lineage>
</organism>
<dbReference type="InterPro" id="IPR029062">
    <property type="entry name" value="Class_I_gatase-like"/>
</dbReference>
<evidence type="ECO:0000256" key="3">
    <source>
        <dbReference type="ARBA" id="ARBA00022741"/>
    </source>
</evidence>
<name>A0A1M4VKM2_9ACTN</name>
<protein>
    <submittedName>
        <fullName evidence="9">Cobyrinic acid a,c-diamide synthase</fullName>
    </submittedName>
</protein>
<dbReference type="InterPro" id="IPR002586">
    <property type="entry name" value="CobQ/CobB/MinD/ParA_Nub-bd_dom"/>
</dbReference>
<keyword evidence="3" id="KW-0547">Nucleotide-binding</keyword>
<keyword evidence="6" id="KW-0315">Glutamine amidotransferase</keyword>
<comment type="cofactor">
    <cofactor evidence="1">
        <name>Mg(2+)</name>
        <dbReference type="ChEBI" id="CHEBI:18420"/>
    </cofactor>
</comment>
<dbReference type="EMBL" id="FQUL01000017">
    <property type="protein sequence ID" value="SHE69455.1"/>
    <property type="molecule type" value="Genomic_DNA"/>
</dbReference>
<evidence type="ECO:0000256" key="6">
    <source>
        <dbReference type="ARBA" id="ARBA00022962"/>
    </source>
</evidence>
<keyword evidence="4" id="KW-0067">ATP-binding</keyword>
<dbReference type="Proteomes" id="UP000184295">
    <property type="component" value="Unassembled WGS sequence"/>
</dbReference>
<dbReference type="Pfam" id="PF01656">
    <property type="entry name" value="CbiA"/>
    <property type="match status" value="1"/>
</dbReference>
<sequence length="465" mass="50898">MPDDLPFDDLTSSRGLVVAATSSRSGKTTVSAALMKAYLDRGMSVQGAKVGPDYIDPQFHRLATKRASYNLDPFLTGGEEGLSRTLRHMGPHDLLLVEGVMGLFDGTYLEPPSWYLERRERDSKIPFSSTAQVAEVLGLPIVLLVDVSSVASSVAAVVAGFLEYSKSLNIAGVILNKVGSVNHEAILDRSLSRCSVPIVGKIPKLPELHTPSRHLGLIQPHEEKERMAIWLNEAALAISNSVDLDLLLALAEPPIVHRVKHRVSRLRFLDNTETPIVSVAKGSAFSFIYEENLDILKENGAKIRYFDPLTDTFDTDTTHLYIGGGYPELEIEEIAKNTVLTRDIRSFALGGGSLWAECGGHMLLGRAIDGVEAVSLLPHRSYMTKKLSLGYRVVTATRDNPLTHKGMVLPAHEYHYSLTQDDSSDLRYVGYGKSGANGVARDNIISSYMHFHLGAIQAASLKDSY</sequence>
<dbReference type="PANTHER" id="PTHR43873">
    <property type="entry name" value="COBYRINATE A,C-DIAMIDE SYNTHASE"/>
    <property type="match status" value="1"/>
</dbReference>
<dbReference type="STRING" id="1121881.SAMN02745225_01348"/>
<evidence type="ECO:0000256" key="5">
    <source>
        <dbReference type="ARBA" id="ARBA00022842"/>
    </source>
</evidence>
<evidence type="ECO:0000256" key="1">
    <source>
        <dbReference type="ARBA" id="ARBA00001946"/>
    </source>
</evidence>
<evidence type="ECO:0000313" key="10">
    <source>
        <dbReference type="Proteomes" id="UP000184295"/>
    </source>
</evidence>
<dbReference type="Pfam" id="PF07685">
    <property type="entry name" value="GATase_3"/>
    <property type="match status" value="1"/>
</dbReference>
<proteinExistence type="predicted"/>
<evidence type="ECO:0000259" key="7">
    <source>
        <dbReference type="Pfam" id="PF01656"/>
    </source>
</evidence>
<feature type="domain" description="CobB/CobQ-like glutamine amidotransferase" evidence="8">
    <location>
        <begin position="277"/>
        <end position="454"/>
    </location>
</feature>
<dbReference type="SUPFAM" id="SSF52317">
    <property type="entry name" value="Class I glutamine amidotransferase-like"/>
    <property type="match status" value="1"/>
</dbReference>
<feature type="domain" description="CobQ/CobB/MinD/ParA nucleotide binding" evidence="7">
    <location>
        <begin position="16"/>
        <end position="214"/>
    </location>
</feature>
<dbReference type="InterPro" id="IPR011698">
    <property type="entry name" value="GATase_3"/>
</dbReference>
<dbReference type="SUPFAM" id="SSF52540">
    <property type="entry name" value="P-loop containing nucleoside triphosphate hydrolases"/>
    <property type="match status" value="1"/>
</dbReference>
<evidence type="ECO:0000313" key="9">
    <source>
        <dbReference type="EMBL" id="SHE69455.1"/>
    </source>
</evidence>
<evidence type="ECO:0000256" key="4">
    <source>
        <dbReference type="ARBA" id="ARBA00022840"/>
    </source>
</evidence>
<dbReference type="PANTHER" id="PTHR43873:SF1">
    <property type="entry name" value="COBYRINATE A,C-DIAMIDE SYNTHASE"/>
    <property type="match status" value="1"/>
</dbReference>
<dbReference type="RefSeq" id="WP_072790318.1">
    <property type="nucleotide sequence ID" value="NZ_FQUL01000017.1"/>
</dbReference>
<keyword evidence="5" id="KW-0460">Magnesium</keyword>
<dbReference type="GO" id="GO:0042242">
    <property type="term" value="F:cobyrinic acid a,c-diamide synthase activity"/>
    <property type="evidence" value="ECO:0007669"/>
    <property type="project" value="InterPro"/>
</dbReference>
<dbReference type="NCBIfam" id="NF002204">
    <property type="entry name" value="PRK01077.1"/>
    <property type="match status" value="1"/>
</dbReference>
<keyword evidence="10" id="KW-1185">Reference proteome</keyword>
<gene>
    <name evidence="9" type="ORF">SAMN02745225_01348</name>
</gene>
<dbReference type="Gene3D" id="3.40.50.300">
    <property type="entry name" value="P-loop containing nucleotide triphosphate hydrolases"/>
    <property type="match status" value="1"/>
</dbReference>
<dbReference type="PROSITE" id="PS51274">
    <property type="entry name" value="GATASE_COBBQ"/>
    <property type="match status" value="1"/>
</dbReference>
<evidence type="ECO:0000256" key="2">
    <source>
        <dbReference type="ARBA" id="ARBA00022598"/>
    </source>
</evidence>
<keyword evidence="2" id="KW-0436">Ligase</keyword>
<dbReference type="InterPro" id="IPR027417">
    <property type="entry name" value="P-loop_NTPase"/>
</dbReference>
<dbReference type="OrthoDB" id="9764035at2"/>
<dbReference type="AlphaFoldDB" id="A0A1M4VKM2"/>
<evidence type="ECO:0000259" key="8">
    <source>
        <dbReference type="Pfam" id="PF07685"/>
    </source>
</evidence>
<dbReference type="InterPro" id="IPR004484">
    <property type="entry name" value="CbiA/CobB_synth"/>
</dbReference>
<reference evidence="10" key="1">
    <citation type="submission" date="2016-11" db="EMBL/GenBank/DDBJ databases">
        <authorList>
            <person name="Varghese N."/>
            <person name="Submissions S."/>
        </authorList>
    </citation>
    <scope>NUCLEOTIDE SEQUENCE [LARGE SCALE GENOMIC DNA]</scope>
    <source>
        <strain evidence="10">DSM 19514</strain>
    </source>
</reference>
<dbReference type="NCBIfam" id="TIGR00379">
    <property type="entry name" value="cobB"/>
    <property type="match status" value="1"/>
</dbReference>
<dbReference type="GO" id="GO:0005524">
    <property type="term" value="F:ATP binding"/>
    <property type="evidence" value="ECO:0007669"/>
    <property type="project" value="UniProtKB-KW"/>
</dbReference>